<proteinExistence type="predicted"/>
<dbReference type="Proteomes" id="UP000673383">
    <property type="component" value="Unassembled WGS sequence"/>
</dbReference>
<accession>A0A8I1Y5Y3</accession>
<dbReference type="Gene3D" id="3.30.450.20">
    <property type="entry name" value="PAS domain"/>
    <property type="match status" value="1"/>
</dbReference>
<sequence>MQRFIEQQNIARFKHLLSHEATEVQRRLLQALLASAQRRLALIEASERGTYSGAQIVREQLFPRTIPKLTSAFQREFEAASTPLLLVEPGPGLQIVEANKIYAAATMIDASKVAGEKMFDIFPDNPNDAAADGVANLFESLNVVATTGQSHAMRIQRYDVRDANGVFVKRYWQPVNSPVLDDSGKIAFLLHQVIDVTERHVKKSAA</sequence>
<comment type="caution">
    <text evidence="2">The sequence shown here is derived from an EMBL/GenBank/DDBJ whole genome shotgun (WGS) entry which is preliminary data.</text>
</comment>
<name>A0A8I1Y5Y3_BRAEL</name>
<dbReference type="RefSeq" id="WP_245163919.1">
    <property type="nucleotide sequence ID" value="NZ_JAFICZ010000001.1"/>
</dbReference>
<evidence type="ECO:0000313" key="2">
    <source>
        <dbReference type="EMBL" id="MBP1293860.1"/>
    </source>
</evidence>
<protein>
    <recommendedName>
        <fullName evidence="1">PAS fold-4 domain-containing protein</fullName>
    </recommendedName>
</protein>
<evidence type="ECO:0000259" key="1">
    <source>
        <dbReference type="Pfam" id="PF08448"/>
    </source>
</evidence>
<dbReference type="Pfam" id="PF08448">
    <property type="entry name" value="PAS_4"/>
    <property type="match status" value="1"/>
</dbReference>
<dbReference type="AlphaFoldDB" id="A0A8I1Y5Y3"/>
<dbReference type="InterPro" id="IPR013656">
    <property type="entry name" value="PAS_4"/>
</dbReference>
<evidence type="ECO:0000313" key="3">
    <source>
        <dbReference type="Proteomes" id="UP000673383"/>
    </source>
</evidence>
<dbReference type="EMBL" id="JAFICZ010000001">
    <property type="protein sequence ID" value="MBP1293860.1"/>
    <property type="molecule type" value="Genomic_DNA"/>
</dbReference>
<reference evidence="2" key="1">
    <citation type="submission" date="2021-02" db="EMBL/GenBank/DDBJ databases">
        <title>Genomic Encyclopedia of Type Strains, Phase IV (KMG-V): Genome sequencing to study the core and pangenomes of soil and plant-associated prokaryotes.</title>
        <authorList>
            <person name="Whitman W."/>
        </authorList>
    </citation>
    <scope>NUCLEOTIDE SEQUENCE</scope>
    <source>
        <strain evidence="2">USDA 406</strain>
    </source>
</reference>
<feature type="domain" description="PAS fold-4" evidence="1">
    <location>
        <begin position="81"/>
        <end position="200"/>
    </location>
</feature>
<gene>
    <name evidence="2" type="ORF">JOH49_003613</name>
</gene>
<organism evidence="2 3">
    <name type="scientific">Bradyrhizobium elkanii</name>
    <dbReference type="NCBI Taxonomy" id="29448"/>
    <lineage>
        <taxon>Bacteria</taxon>
        <taxon>Pseudomonadati</taxon>
        <taxon>Pseudomonadota</taxon>
        <taxon>Alphaproteobacteria</taxon>
        <taxon>Hyphomicrobiales</taxon>
        <taxon>Nitrobacteraceae</taxon>
        <taxon>Bradyrhizobium</taxon>
    </lineage>
</organism>